<gene>
    <name evidence="2" type="ORF">JNE38_08615</name>
</gene>
<keyword evidence="3" id="KW-1185">Reference proteome</keyword>
<dbReference type="Pfam" id="PF12146">
    <property type="entry name" value="Hydrolase_4"/>
    <property type="match status" value="1"/>
</dbReference>
<feature type="domain" description="Serine aminopeptidase S33" evidence="1">
    <location>
        <begin position="29"/>
        <end position="145"/>
    </location>
</feature>
<organism evidence="2 3">
    <name type="scientific">Brevibacillus choshinensis</name>
    <dbReference type="NCBI Taxonomy" id="54911"/>
    <lineage>
        <taxon>Bacteria</taxon>
        <taxon>Bacillati</taxon>
        <taxon>Bacillota</taxon>
        <taxon>Bacilli</taxon>
        <taxon>Bacillales</taxon>
        <taxon>Paenibacillaceae</taxon>
        <taxon>Brevibacillus</taxon>
    </lineage>
</organism>
<dbReference type="RefSeq" id="WP_203356176.1">
    <property type="nucleotide sequence ID" value="NZ_CP069127.1"/>
</dbReference>
<evidence type="ECO:0000259" key="1">
    <source>
        <dbReference type="Pfam" id="PF12146"/>
    </source>
</evidence>
<sequence length="260" mass="28460">MKDHKWIERNGKRLSAMIHMPEHAENPPVIVFCHGFTGEKVGGNQFVLRLAHAVESAGFAAVRFDFSGSGESAGEFARDTTISGWKDDLNTVVEWVAEQPAFRESPKYLLGHSLGGCIVLLYDDAAIPIAGRIALAPVIHPQENFHDSILGPDLWAAAESGETISHFYGKGMSLQPDFVRDLIHSGHSPLKACQTYGNPVLLVHGTADTAVPAEGSHQFAQMYEGPLALRLIPEADHSFSRQMEELQENIVGWLLAQRNA</sequence>
<evidence type="ECO:0000313" key="3">
    <source>
        <dbReference type="Proteomes" id="UP000596248"/>
    </source>
</evidence>
<dbReference type="PANTHER" id="PTHR43265:SF1">
    <property type="entry name" value="ESTERASE ESTD"/>
    <property type="match status" value="1"/>
</dbReference>
<dbReference type="InterPro" id="IPR053145">
    <property type="entry name" value="AB_hydrolase_Est10"/>
</dbReference>
<dbReference type="EMBL" id="CP069127">
    <property type="protein sequence ID" value="QRG69179.1"/>
    <property type="molecule type" value="Genomic_DNA"/>
</dbReference>
<evidence type="ECO:0000313" key="2">
    <source>
        <dbReference type="EMBL" id="QRG69179.1"/>
    </source>
</evidence>
<dbReference type="Gene3D" id="3.40.50.1820">
    <property type="entry name" value="alpha/beta hydrolase"/>
    <property type="match status" value="1"/>
</dbReference>
<name>A0ABX7FTX7_BRECH</name>
<accession>A0ABX7FTX7</accession>
<dbReference type="PANTHER" id="PTHR43265">
    <property type="entry name" value="ESTERASE ESTD"/>
    <property type="match status" value="1"/>
</dbReference>
<dbReference type="GO" id="GO:0016787">
    <property type="term" value="F:hydrolase activity"/>
    <property type="evidence" value="ECO:0007669"/>
    <property type="project" value="UniProtKB-KW"/>
</dbReference>
<protein>
    <submittedName>
        <fullName evidence="2">Alpha/beta fold hydrolase</fullName>
    </submittedName>
</protein>
<dbReference type="Proteomes" id="UP000596248">
    <property type="component" value="Chromosome"/>
</dbReference>
<dbReference type="SUPFAM" id="SSF53474">
    <property type="entry name" value="alpha/beta-Hydrolases"/>
    <property type="match status" value="1"/>
</dbReference>
<reference evidence="2 3" key="1">
    <citation type="submission" date="2021-01" db="EMBL/GenBank/DDBJ databases">
        <title>Identification of strong promoters based on the transcriptome of Brevibacillus choshinensis.</title>
        <authorList>
            <person name="Yao D."/>
            <person name="Zhang K."/>
            <person name="Wu J."/>
        </authorList>
    </citation>
    <scope>NUCLEOTIDE SEQUENCE [LARGE SCALE GENOMIC DNA]</scope>
    <source>
        <strain evidence="2 3">HPD31-SP3</strain>
    </source>
</reference>
<proteinExistence type="predicted"/>
<keyword evidence="2" id="KW-0378">Hydrolase</keyword>
<dbReference type="InterPro" id="IPR022742">
    <property type="entry name" value="Hydrolase_4"/>
</dbReference>
<dbReference type="InterPro" id="IPR029058">
    <property type="entry name" value="AB_hydrolase_fold"/>
</dbReference>